<comment type="caution">
    <text evidence="4">The sequence shown here is derived from an EMBL/GenBank/DDBJ whole genome shotgun (WGS) entry which is preliminary data.</text>
</comment>
<keyword evidence="2" id="KW-0472">Membrane</keyword>
<dbReference type="AlphaFoldDB" id="A0A1Y2DC50"/>
<organism evidence="4 5">
    <name type="scientific">Pseudomassariella vexata</name>
    <dbReference type="NCBI Taxonomy" id="1141098"/>
    <lineage>
        <taxon>Eukaryota</taxon>
        <taxon>Fungi</taxon>
        <taxon>Dikarya</taxon>
        <taxon>Ascomycota</taxon>
        <taxon>Pezizomycotina</taxon>
        <taxon>Sordariomycetes</taxon>
        <taxon>Xylariomycetidae</taxon>
        <taxon>Amphisphaeriales</taxon>
        <taxon>Pseudomassariaceae</taxon>
        <taxon>Pseudomassariella</taxon>
    </lineage>
</organism>
<dbReference type="Gene3D" id="3.40.50.1240">
    <property type="entry name" value="Phosphoglycerate mutase-like"/>
    <property type="match status" value="1"/>
</dbReference>
<dbReference type="EMBL" id="MCFJ01000021">
    <property type="protein sequence ID" value="ORY56838.1"/>
    <property type="molecule type" value="Genomic_DNA"/>
</dbReference>
<dbReference type="STRING" id="1141098.A0A1Y2DC50"/>
<evidence type="ECO:0000256" key="2">
    <source>
        <dbReference type="SAM" id="Phobius"/>
    </source>
</evidence>
<dbReference type="GeneID" id="63773162"/>
<comment type="similarity">
    <text evidence="1">Belongs to the histidine acid phosphatase family.</text>
</comment>
<dbReference type="GO" id="GO:0016791">
    <property type="term" value="F:phosphatase activity"/>
    <property type="evidence" value="ECO:0007669"/>
    <property type="project" value="TreeGrafter"/>
</dbReference>
<accession>A0A1Y2DC50</accession>
<feature type="chain" id="PRO_5013005600" evidence="3">
    <location>
        <begin position="21"/>
        <end position="576"/>
    </location>
</feature>
<protein>
    <submittedName>
        <fullName evidence="4">Histidine phosphatase superfamily</fullName>
    </submittedName>
</protein>
<dbReference type="OrthoDB" id="258392at2759"/>
<feature type="transmembrane region" description="Helical" evidence="2">
    <location>
        <begin position="459"/>
        <end position="485"/>
    </location>
</feature>
<name>A0A1Y2DC50_9PEZI</name>
<keyword evidence="2" id="KW-1133">Transmembrane helix</keyword>
<dbReference type="RefSeq" id="XP_040710305.1">
    <property type="nucleotide sequence ID" value="XM_040856950.1"/>
</dbReference>
<dbReference type="PANTHER" id="PTHR11567">
    <property type="entry name" value="ACID PHOSPHATASE-RELATED"/>
    <property type="match status" value="1"/>
</dbReference>
<dbReference type="SUPFAM" id="SSF53254">
    <property type="entry name" value="Phosphoglycerate mutase-like"/>
    <property type="match status" value="1"/>
</dbReference>
<feature type="signal peptide" evidence="3">
    <location>
        <begin position="1"/>
        <end position="20"/>
    </location>
</feature>
<keyword evidence="2" id="KW-0812">Transmembrane</keyword>
<gene>
    <name evidence="4" type="ORF">BCR38DRAFT_355458</name>
</gene>
<dbReference type="InterPro" id="IPR029033">
    <property type="entry name" value="His_PPase_superfam"/>
</dbReference>
<evidence type="ECO:0000256" key="1">
    <source>
        <dbReference type="ARBA" id="ARBA00005375"/>
    </source>
</evidence>
<evidence type="ECO:0000313" key="4">
    <source>
        <dbReference type="EMBL" id="ORY56838.1"/>
    </source>
</evidence>
<sequence>MAPHDLKVFLALLSATCASSQSTVTVWSSFAYIFHGERTPIWGPAAGHASLTPYGAQQLYAQGSVFRDRYLSANTTLSDEENEVTKSFPIVGVERNALDNSQLSIFSTADDFVTGGALAFMQGLYPPITQAFAYNNGGMNASVLANGSLVNYPLEGYQYPNIQSMSTLEPSSIWLDGHVTCTEWWKSANDFKTNPASADLYNQTYSFYKNLWSTTFADTIPMTTVTLDHAYDLYDYARYQYNHNETIRETLSADELNILMTLAGDHELSLNGNLSVSGLKEGDMIRAIAGRTLAGKIIAQFQAQIASGGYSNKMSLIFGSYEPMLAFFALSDLSDGHASSLFTLVPEPGSAMVFELFSVGNDSSSYPVNEDLWIRFLYRSGTNATAPFVEYPLFGLGNSQARMRYHQFRANMLDFAVTDTAIWCDTCGSVTSFCAALEDISSSSESSQGNTDVTVSPTVAGVIGAVVAMAIFGLVSAAAIVFGGLRIRRVEPVRKNSLGGFKGAEKMASDLDVAIVKSGARHERVGSWELGGSGGPGPNVGAGTAKDGTTFGAIVTRHDDADSIMNQAPTKPRESV</sequence>
<proteinExistence type="inferred from homology"/>
<keyword evidence="5" id="KW-1185">Reference proteome</keyword>
<evidence type="ECO:0000313" key="5">
    <source>
        <dbReference type="Proteomes" id="UP000193689"/>
    </source>
</evidence>
<evidence type="ECO:0000256" key="3">
    <source>
        <dbReference type="SAM" id="SignalP"/>
    </source>
</evidence>
<dbReference type="PANTHER" id="PTHR11567:SF127">
    <property type="entry name" value="HISTIDINE ACID PHOSPHATASE"/>
    <property type="match status" value="1"/>
</dbReference>
<dbReference type="Pfam" id="PF00328">
    <property type="entry name" value="His_Phos_2"/>
    <property type="match status" value="1"/>
</dbReference>
<dbReference type="InterPro" id="IPR050645">
    <property type="entry name" value="Histidine_acid_phosphatase"/>
</dbReference>
<reference evidence="4 5" key="1">
    <citation type="submission" date="2016-07" db="EMBL/GenBank/DDBJ databases">
        <title>Pervasive Adenine N6-methylation of Active Genes in Fungi.</title>
        <authorList>
            <consortium name="DOE Joint Genome Institute"/>
            <person name="Mondo S.J."/>
            <person name="Dannebaum R.O."/>
            <person name="Kuo R.C."/>
            <person name="Labutti K."/>
            <person name="Haridas S."/>
            <person name="Kuo A."/>
            <person name="Salamov A."/>
            <person name="Ahrendt S.R."/>
            <person name="Lipzen A."/>
            <person name="Sullivan W."/>
            <person name="Andreopoulos W.B."/>
            <person name="Clum A."/>
            <person name="Lindquist E."/>
            <person name="Daum C."/>
            <person name="Ramamoorthy G.K."/>
            <person name="Gryganskyi A."/>
            <person name="Culley D."/>
            <person name="Magnuson J.K."/>
            <person name="James T.Y."/>
            <person name="O'Malley M.A."/>
            <person name="Stajich J.E."/>
            <person name="Spatafora J.W."/>
            <person name="Visel A."/>
            <person name="Grigoriev I.V."/>
        </authorList>
    </citation>
    <scope>NUCLEOTIDE SEQUENCE [LARGE SCALE GENOMIC DNA]</scope>
    <source>
        <strain evidence="4 5">CBS 129021</strain>
    </source>
</reference>
<dbReference type="Proteomes" id="UP000193689">
    <property type="component" value="Unassembled WGS sequence"/>
</dbReference>
<dbReference type="InParanoid" id="A0A1Y2DC50"/>
<dbReference type="InterPro" id="IPR000560">
    <property type="entry name" value="His_Pase_clade-2"/>
</dbReference>
<keyword evidence="3" id="KW-0732">Signal</keyword>